<proteinExistence type="predicted"/>
<dbReference type="Proteomes" id="UP000824243">
    <property type="component" value="Unassembled WGS sequence"/>
</dbReference>
<organism evidence="2 3">
    <name type="scientific">Candidatus Mediterraneibacter caccavium</name>
    <dbReference type="NCBI Taxonomy" id="2838661"/>
    <lineage>
        <taxon>Bacteria</taxon>
        <taxon>Bacillati</taxon>
        <taxon>Bacillota</taxon>
        <taxon>Clostridia</taxon>
        <taxon>Lachnospirales</taxon>
        <taxon>Lachnospiraceae</taxon>
        <taxon>Mediterraneibacter</taxon>
    </lineage>
</organism>
<feature type="transmembrane region" description="Helical" evidence="1">
    <location>
        <begin position="136"/>
        <end position="158"/>
    </location>
</feature>
<evidence type="ECO:0000313" key="3">
    <source>
        <dbReference type="Proteomes" id="UP000824243"/>
    </source>
</evidence>
<dbReference type="EMBL" id="DXFA01000188">
    <property type="protein sequence ID" value="HIX49625.1"/>
    <property type="molecule type" value="Genomic_DNA"/>
</dbReference>
<comment type="caution">
    <text evidence="2">The sequence shown here is derived from an EMBL/GenBank/DDBJ whole genome shotgun (WGS) entry which is preliminary data.</text>
</comment>
<feature type="transmembrane region" description="Helical" evidence="1">
    <location>
        <begin position="98"/>
        <end position="116"/>
    </location>
</feature>
<keyword evidence="1" id="KW-0812">Transmembrane</keyword>
<evidence type="ECO:0000256" key="1">
    <source>
        <dbReference type="SAM" id="Phobius"/>
    </source>
</evidence>
<reference evidence="2" key="2">
    <citation type="submission" date="2021-04" db="EMBL/GenBank/DDBJ databases">
        <authorList>
            <person name="Gilroy R."/>
        </authorList>
    </citation>
    <scope>NUCLEOTIDE SEQUENCE</scope>
    <source>
        <strain evidence="2">ChiSjej5B23-15282</strain>
    </source>
</reference>
<evidence type="ECO:0000313" key="2">
    <source>
        <dbReference type="EMBL" id="HIX49625.1"/>
    </source>
</evidence>
<feature type="transmembrane region" description="Helical" evidence="1">
    <location>
        <begin position="70"/>
        <end position="91"/>
    </location>
</feature>
<feature type="transmembrane region" description="Helical" evidence="1">
    <location>
        <begin position="21"/>
        <end position="50"/>
    </location>
</feature>
<keyword evidence="1" id="KW-0472">Membrane</keyword>
<dbReference type="AlphaFoldDB" id="A0A9D1VZ49"/>
<protein>
    <recommendedName>
        <fullName evidence="4">ABC-2 family transporter protein</fullName>
    </recommendedName>
</protein>
<accession>A0A9D1VZ49</accession>
<reference evidence="2" key="1">
    <citation type="journal article" date="2021" name="PeerJ">
        <title>Extensive microbial diversity within the chicken gut microbiome revealed by metagenomics and culture.</title>
        <authorList>
            <person name="Gilroy R."/>
            <person name="Ravi A."/>
            <person name="Getino M."/>
            <person name="Pursley I."/>
            <person name="Horton D.L."/>
            <person name="Alikhan N.F."/>
            <person name="Baker D."/>
            <person name="Gharbi K."/>
            <person name="Hall N."/>
            <person name="Watson M."/>
            <person name="Adriaenssens E.M."/>
            <person name="Foster-Nyarko E."/>
            <person name="Jarju S."/>
            <person name="Secka A."/>
            <person name="Antonio M."/>
            <person name="Oren A."/>
            <person name="Chaudhuri R.R."/>
            <person name="La Ragione R."/>
            <person name="Hildebrand F."/>
            <person name="Pallen M.J."/>
        </authorList>
    </citation>
    <scope>NUCLEOTIDE SEQUENCE</scope>
    <source>
        <strain evidence="2">ChiSjej5B23-15282</strain>
    </source>
</reference>
<sequence>MKGGSRDKWFLSKWLWCMAGVILYYLVAYAFVAVFCLAVQVSVSFDIRVIEYQDLLSPVSECTLIDTVKVMILPVISSMAAVSVQLVAALVTSAFMGFLFMAVLYISSAYYCTPFLTGNFSMLARSSIFRADGIDVMQAVLISTGIMILSLAAGIWIFRRQDIMERK</sequence>
<evidence type="ECO:0008006" key="4">
    <source>
        <dbReference type="Google" id="ProtNLM"/>
    </source>
</evidence>
<name>A0A9D1VZ49_9FIRM</name>
<gene>
    <name evidence="2" type="ORF">H9981_11570</name>
</gene>
<keyword evidence="1" id="KW-1133">Transmembrane helix</keyword>